<feature type="domain" description="Lysozyme inhibitor LprI-like N-terminal" evidence="1">
    <location>
        <begin position="202"/>
        <end position="245"/>
    </location>
</feature>
<proteinExistence type="predicted"/>
<dbReference type="InterPro" id="IPR009739">
    <property type="entry name" value="LprI-like_N"/>
</dbReference>
<organism evidence="2 3">
    <name type="scientific">Akkermansia massiliensis</name>
    <dbReference type="NCBI Taxonomy" id="2927224"/>
    <lineage>
        <taxon>Bacteria</taxon>
        <taxon>Pseudomonadati</taxon>
        <taxon>Verrucomicrobiota</taxon>
        <taxon>Verrucomicrobiia</taxon>
        <taxon>Verrucomicrobiales</taxon>
        <taxon>Akkermansiaceae</taxon>
        <taxon>Akkermansia</taxon>
    </lineage>
</organism>
<dbReference type="Proteomes" id="UP000642553">
    <property type="component" value="Chromosome"/>
</dbReference>
<reference evidence="2" key="1">
    <citation type="submission" date="2018-05" db="EMBL/GenBank/DDBJ databases">
        <title>Complete genome sequnece of Akkermansia muciniphila EB-AMDK-40.</title>
        <authorList>
            <person name="Nam Y.-D."/>
            <person name="Chung W.-H."/>
            <person name="Park Y.S."/>
            <person name="Kang J."/>
        </authorList>
    </citation>
    <scope>NUCLEOTIDE SEQUENCE</scope>
    <source>
        <strain evidence="2">EB-AMDK-40</strain>
    </source>
</reference>
<dbReference type="Gene3D" id="1.20.1270.180">
    <property type="match status" value="1"/>
</dbReference>
<evidence type="ECO:0000313" key="3">
    <source>
        <dbReference type="Proteomes" id="UP000642553"/>
    </source>
</evidence>
<dbReference type="Pfam" id="PF07007">
    <property type="entry name" value="LprI"/>
    <property type="match status" value="1"/>
</dbReference>
<dbReference type="EMBL" id="CP029701">
    <property type="protein sequence ID" value="QHV63193.1"/>
    <property type="molecule type" value="Genomic_DNA"/>
</dbReference>
<protein>
    <submittedName>
        <fullName evidence="2">DUF1311 domain-containing protein</fullName>
    </submittedName>
</protein>
<sequence>MVKILNTIMKDAVWAVIAIMGGVCSFAGDVQAPSSLAVAEAQCSIVYQNGQEKDSLHFSDGLSYEGAESKITRYEPKGTSALITAVYVDKTKEAPIGGEYYEKDPSQYRRYILSGEASYEKACGKNPSPATIIFTDKGGRRYYKGVLKGYLTCNKDQTSKKLVEITIMLDEKFVDPELAEIREKFKGEITGRQATILRYDLIEYWDGRLKRVYQALMAHYAKNPSVAGKLRTAQRNWIACRDATEEAYGLCLKGGEENEPEDEWFRANITRLQLDFIETRCAILEELLDTVKLNDL</sequence>
<evidence type="ECO:0000259" key="1">
    <source>
        <dbReference type="Pfam" id="PF07007"/>
    </source>
</evidence>
<evidence type="ECO:0000313" key="2">
    <source>
        <dbReference type="EMBL" id="QHV63193.1"/>
    </source>
</evidence>
<name>A0AAE6W1H8_9BACT</name>
<dbReference type="AlphaFoldDB" id="A0AAE6W1H8"/>
<gene>
    <name evidence="2" type="ORF">DMI76_07400</name>
</gene>
<accession>A0AAE6W1H8</accession>